<dbReference type="PANTHER" id="PTHR18934:SF109">
    <property type="entry name" value="ATP-DEPENDENT RNA HELICASE DHX15 HOMOLOG"/>
    <property type="match status" value="1"/>
</dbReference>
<name>C5M9J4_CANTT</name>
<dbReference type="CDD" id="cd18791">
    <property type="entry name" value="SF2_C_RHA"/>
    <property type="match status" value="1"/>
</dbReference>
<evidence type="ECO:0000256" key="6">
    <source>
        <dbReference type="ARBA" id="ARBA00022806"/>
    </source>
</evidence>
<dbReference type="Proteomes" id="UP000002037">
    <property type="component" value="Unassembled WGS sequence"/>
</dbReference>
<evidence type="ECO:0000256" key="11">
    <source>
        <dbReference type="ARBA" id="ARBA00047984"/>
    </source>
</evidence>
<evidence type="ECO:0000256" key="1">
    <source>
        <dbReference type="ARBA" id="ARBA00004123"/>
    </source>
</evidence>
<feature type="domain" description="Helicase C-terminal" evidence="15">
    <location>
        <begin position="292"/>
        <end position="474"/>
    </location>
</feature>
<dbReference type="GeneID" id="8296290"/>
<comment type="function">
    <text evidence="12">Pre-mRNA processing factor involved in disassembly of spliceosomes after the release of mature mRNA.</text>
</comment>
<feature type="domain" description="Helicase ATP-binding" evidence="14">
    <location>
        <begin position="102"/>
        <end position="267"/>
    </location>
</feature>
<keyword evidence="4" id="KW-0547">Nucleotide-binding</keyword>
<dbReference type="STRING" id="294747.C5M9J4"/>
<dbReference type="GO" id="GO:0000390">
    <property type="term" value="P:spliceosomal complex disassembly"/>
    <property type="evidence" value="ECO:0007669"/>
    <property type="project" value="EnsemblFungi"/>
</dbReference>
<evidence type="ECO:0000259" key="14">
    <source>
        <dbReference type="PROSITE" id="PS51192"/>
    </source>
</evidence>
<organism evidence="16 17">
    <name type="scientific">Candida tropicalis (strain ATCC MYA-3404 / T1)</name>
    <name type="common">Yeast</name>
    <dbReference type="NCBI Taxonomy" id="294747"/>
    <lineage>
        <taxon>Eukaryota</taxon>
        <taxon>Fungi</taxon>
        <taxon>Dikarya</taxon>
        <taxon>Ascomycota</taxon>
        <taxon>Saccharomycotina</taxon>
        <taxon>Pichiomycetes</taxon>
        <taxon>Debaryomycetaceae</taxon>
        <taxon>Candida/Lodderomyces clade</taxon>
        <taxon>Candida</taxon>
    </lineage>
</organism>
<dbReference type="SMART" id="SM00847">
    <property type="entry name" value="HA2"/>
    <property type="match status" value="1"/>
</dbReference>
<dbReference type="Pfam" id="PF00270">
    <property type="entry name" value="DEAD"/>
    <property type="match status" value="1"/>
</dbReference>
<dbReference type="InterPro" id="IPR002464">
    <property type="entry name" value="DNA/RNA_helicase_DEAH_CS"/>
</dbReference>
<dbReference type="GO" id="GO:0022613">
    <property type="term" value="P:ribonucleoprotein complex biogenesis"/>
    <property type="evidence" value="ECO:0007669"/>
    <property type="project" value="UniProtKB-ARBA"/>
</dbReference>
<accession>C5M9J4</accession>
<dbReference type="InterPro" id="IPR001650">
    <property type="entry name" value="Helicase_C-like"/>
</dbReference>
<evidence type="ECO:0000256" key="13">
    <source>
        <dbReference type="SAM" id="MobiDB-lite"/>
    </source>
</evidence>
<dbReference type="VEuPathDB" id="FungiDB:CTRG_02156"/>
<dbReference type="InterPro" id="IPR014001">
    <property type="entry name" value="Helicase_ATP-bd"/>
</dbReference>
<dbReference type="PANTHER" id="PTHR18934">
    <property type="entry name" value="ATP-DEPENDENT RNA HELICASE"/>
    <property type="match status" value="1"/>
</dbReference>
<sequence length="766" mass="86955">MSEEERSLKRQKVDESVAEQVAEAAEEELRLHPHPSDEKPLVHHDAGEFKNMKRHETTAKQAEILEDGPNNPFTGNQFSQKYFDILKVRRDLPVHAQRDEFLRIFHSTQIMVFVGETGSGKTTQIPQFVLYDEMPHLTGKQVACTQPRRVAAMSVASRVADEMDVELGEEVGYSIRFENNTGPKTILKYMTDGMLLREAMEDHDLTRYSCIILDEAHERTLATDILMGLIKQVSVRRPDLKIIIMSATLDAEKFQSYFNDAPLLAVPGRTHPVEIYYTPEFQRDYLDAAIRTVLQIHATEGEGDILLFLTGEEEIEDACRKISLEGDELVREQNCGPLKVYPLYGSLPPHQQQKIFEPAPTNPNPKGRPGRKVVVSTNIAETSLTIDGIVYVVDPGFSKQKVYNPRVRVESLLVSPISKASAQQRAGRAGRTRPGKCFRLYTEEAFKKELIEQSYPEILRSNLASTVLELKKLGVDDLVHFDFMDPPAPETMMRALEELNYLQCLSDEGDLTALGRMASQFPLDPMLAVMLIGSPAFKCSEEILTIVAMLSVPNVFVRPASARKRADEAKLAFAQPDGDHLTLINVYEAFISPEAAEIGVHKWCRDNFLSYRSLTSAKNVRRQLERIMQKHDLELISEYNQISENQYWENIKKALVAGFFMQVAKKKSGSKSYLTVKDNQDVLIHPSTVLAKEGEWMIYNEFVLTSKNYIRTVTVVKPDWLVELAPKYYNLDHFAKGDVRLSLERVIDRVDTMNKLEGKKLKKSKK</sequence>
<keyword evidence="5" id="KW-0378">Hydrolase</keyword>
<evidence type="ECO:0000313" key="17">
    <source>
        <dbReference type="Proteomes" id="UP000002037"/>
    </source>
</evidence>
<dbReference type="PROSITE" id="PS51194">
    <property type="entry name" value="HELICASE_CTER"/>
    <property type="match status" value="1"/>
</dbReference>
<keyword evidence="3" id="KW-0507">mRNA processing</keyword>
<dbReference type="eggNOG" id="KOG0925">
    <property type="taxonomic scope" value="Eukaryota"/>
</dbReference>
<dbReference type="FunFam" id="3.40.50.300:FF:000007">
    <property type="entry name" value="Pre-mRNA-splicing factor ATP-dependent RNA helicase"/>
    <property type="match status" value="1"/>
</dbReference>
<dbReference type="GO" id="GO:0016787">
    <property type="term" value="F:hydrolase activity"/>
    <property type="evidence" value="ECO:0007669"/>
    <property type="project" value="UniProtKB-KW"/>
</dbReference>
<dbReference type="CDD" id="cd17973">
    <property type="entry name" value="DEXHc_DHX15"/>
    <property type="match status" value="1"/>
</dbReference>
<keyword evidence="9" id="KW-0539">Nucleus</keyword>
<evidence type="ECO:0000256" key="10">
    <source>
        <dbReference type="ARBA" id="ARBA00024333"/>
    </source>
</evidence>
<dbReference type="InterPro" id="IPR027417">
    <property type="entry name" value="P-loop_NTPase"/>
</dbReference>
<keyword evidence="6 16" id="KW-0347">Helicase</keyword>
<dbReference type="GO" id="GO:0003724">
    <property type="term" value="F:RNA helicase activity"/>
    <property type="evidence" value="ECO:0007669"/>
    <property type="project" value="UniProtKB-EC"/>
</dbReference>
<keyword evidence="7" id="KW-0067">ATP-binding</keyword>
<dbReference type="GO" id="GO:0071014">
    <property type="term" value="C:post-mRNA release spliceosomal complex"/>
    <property type="evidence" value="ECO:0007669"/>
    <property type="project" value="EnsemblFungi"/>
</dbReference>
<dbReference type="SMART" id="SM00490">
    <property type="entry name" value="HELICc"/>
    <property type="match status" value="1"/>
</dbReference>
<dbReference type="GO" id="GO:0005684">
    <property type="term" value="C:U2-type spliceosomal complex"/>
    <property type="evidence" value="ECO:0007669"/>
    <property type="project" value="EnsemblFungi"/>
</dbReference>
<dbReference type="EC" id="3.6.4.13" evidence="2"/>
<evidence type="ECO:0000259" key="15">
    <source>
        <dbReference type="PROSITE" id="PS51194"/>
    </source>
</evidence>
<dbReference type="KEGG" id="ctp:CTRG_02156"/>
<dbReference type="Gene3D" id="1.20.120.1080">
    <property type="match status" value="1"/>
</dbReference>
<evidence type="ECO:0000256" key="7">
    <source>
        <dbReference type="ARBA" id="ARBA00022840"/>
    </source>
</evidence>
<dbReference type="EMBL" id="GG692397">
    <property type="protein sequence ID" value="EER33338.1"/>
    <property type="molecule type" value="Genomic_DNA"/>
</dbReference>
<evidence type="ECO:0000256" key="8">
    <source>
        <dbReference type="ARBA" id="ARBA00023187"/>
    </source>
</evidence>
<evidence type="ECO:0000313" key="16">
    <source>
        <dbReference type="EMBL" id="EER33338.1"/>
    </source>
</evidence>
<dbReference type="InterPro" id="IPR048333">
    <property type="entry name" value="HA2_WH"/>
</dbReference>
<evidence type="ECO:0000256" key="12">
    <source>
        <dbReference type="ARBA" id="ARBA00055599"/>
    </source>
</evidence>
<feature type="region of interest" description="Disordered" evidence="13">
    <location>
        <begin position="1"/>
        <end position="42"/>
    </location>
</feature>
<dbReference type="HOGENOM" id="CLU_001832_5_11_1"/>
<dbReference type="GO" id="GO:0003723">
    <property type="term" value="F:RNA binding"/>
    <property type="evidence" value="ECO:0007669"/>
    <property type="project" value="TreeGrafter"/>
</dbReference>
<protein>
    <recommendedName>
        <fullName evidence="2">RNA helicase</fullName>
        <ecNumber evidence="2">3.6.4.13</ecNumber>
    </recommendedName>
</protein>
<evidence type="ECO:0000256" key="3">
    <source>
        <dbReference type="ARBA" id="ARBA00022664"/>
    </source>
</evidence>
<dbReference type="PROSITE" id="PS00690">
    <property type="entry name" value="DEAH_ATP_HELICASE"/>
    <property type="match status" value="1"/>
</dbReference>
<dbReference type="Pfam" id="PF04408">
    <property type="entry name" value="WHD_HA2"/>
    <property type="match status" value="1"/>
</dbReference>
<dbReference type="Pfam" id="PF21010">
    <property type="entry name" value="HA2_C"/>
    <property type="match status" value="1"/>
</dbReference>
<reference evidence="16 17" key="1">
    <citation type="journal article" date="2009" name="Nature">
        <title>Evolution of pathogenicity and sexual reproduction in eight Candida genomes.</title>
        <authorList>
            <person name="Butler G."/>
            <person name="Rasmussen M.D."/>
            <person name="Lin M.F."/>
            <person name="Santos M.A."/>
            <person name="Sakthikumar S."/>
            <person name="Munro C.A."/>
            <person name="Rheinbay E."/>
            <person name="Grabherr M."/>
            <person name="Forche A."/>
            <person name="Reedy J.L."/>
            <person name="Agrafioti I."/>
            <person name="Arnaud M.B."/>
            <person name="Bates S."/>
            <person name="Brown A.J."/>
            <person name="Brunke S."/>
            <person name="Costanzo M.C."/>
            <person name="Fitzpatrick D.A."/>
            <person name="de Groot P.W."/>
            <person name="Harris D."/>
            <person name="Hoyer L.L."/>
            <person name="Hube B."/>
            <person name="Klis F.M."/>
            <person name="Kodira C."/>
            <person name="Lennard N."/>
            <person name="Logue M.E."/>
            <person name="Martin R."/>
            <person name="Neiman A.M."/>
            <person name="Nikolaou E."/>
            <person name="Quail M.A."/>
            <person name="Quinn J."/>
            <person name="Santos M.C."/>
            <person name="Schmitzberger F.F."/>
            <person name="Sherlock G."/>
            <person name="Shah P."/>
            <person name="Silverstein K.A."/>
            <person name="Skrzypek M.S."/>
            <person name="Soll D."/>
            <person name="Staggs R."/>
            <person name="Stansfield I."/>
            <person name="Stumpf M.P."/>
            <person name="Sudbery P.E."/>
            <person name="Srikantha T."/>
            <person name="Zeng Q."/>
            <person name="Berman J."/>
            <person name="Berriman M."/>
            <person name="Heitman J."/>
            <person name="Gow N.A."/>
            <person name="Lorenz M.C."/>
            <person name="Birren B.W."/>
            <person name="Kellis M."/>
            <person name="Cuomo C.A."/>
        </authorList>
    </citation>
    <scope>NUCLEOTIDE SEQUENCE [LARGE SCALE GENOMIC DNA]</scope>
    <source>
        <strain evidence="17">ATCC MYA-3404 / T1</strain>
    </source>
</reference>
<dbReference type="InterPro" id="IPR011709">
    <property type="entry name" value="DEAD-box_helicase_OB_fold"/>
</dbReference>
<evidence type="ECO:0000256" key="9">
    <source>
        <dbReference type="ARBA" id="ARBA00023242"/>
    </source>
</evidence>
<dbReference type="FunFam" id="3.40.50.300:FF:000324">
    <property type="entry name" value="pre-mRNA-splicing factor ATP-dependent RNA helicase DHX15"/>
    <property type="match status" value="1"/>
</dbReference>
<comment type="subcellular location">
    <subcellularLocation>
        <location evidence="1">Nucleus</location>
    </subcellularLocation>
</comment>
<dbReference type="GO" id="GO:0005524">
    <property type="term" value="F:ATP binding"/>
    <property type="evidence" value="ECO:0007669"/>
    <property type="project" value="UniProtKB-KW"/>
</dbReference>
<feature type="compositionally biased region" description="Basic and acidic residues" evidence="13">
    <location>
        <begin position="27"/>
        <end position="42"/>
    </location>
</feature>
<keyword evidence="17" id="KW-1185">Reference proteome</keyword>
<evidence type="ECO:0000256" key="4">
    <source>
        <dbReference type="ARBA" id="ARBA00022741"/>
    </source>
</evidence>
<proteinExistence type="inferred from homology"/>
<dbReference type="Pfam" id="PF00271">
    <property type="entry name" value="Helicase_C"/>
    <property type="match status" value="1"/>
</dbReference>
<dbReference type="SMART" id="SM00487">
    <property type="entry name" value="DEXDc"/>
    <property type="match status" value="1"/>
</dbReference>
<dbReference type="FunFam" id="1.20.120.1080:FF:000003">
    <property type="entry name" value="Pre-mRNA-splicing factor ATP-dependent RNA helicase PRP43"/>
    <property type="match status" value="1"/>
</dbReference>
<dbReference type="Pfam" id="PF07717">
    <property type="entry name" value="OB_NTP_bind"/>
    <property type="match status" value="1"/>
</dbReference>
<comment type="similarity">
    <text evidence="10">Belongs to the DEAD box helicase family. DEAH subfamily. DDX15/PRP43 sub-subfamily.</text>
</comment>
<comment type="catalytic activity">
    <reaction evidence="11">
        <text>ATP + H2O = ADP + phosphate + H(+)</text>
        <dbReference type="Rhea" id="RHEA:13065"/>
        <dbReference type="ChEBI" id="CHEBI:15377"/>
        <dbReference type="ChEBI" id="CHEBI:15378"/>
        <dbReference type="ChEBI" id="CHEBI:30616"/>
        <dbReference type="ChEBI" id="CHEBI:43474"/>
        <dbReference type="ChEBI" id="CHEBI:456216"/>
        <dbReference type="EC" id="3.6.4.13"/>
    </reaction>
</comment>
<dbReference type="AlphaFoldDB" id="C5M9J4"/>
<dbReference type="InterPro" id="IPR011545">
    <property type="entry name" value="DEAD/DEAH_box_helicase_dom"/>
</dbReference>
<dbReference type="InterPro" id="IPR044756">
    <property type="entry name" value="DHX15_DEXHc"/>
</dbReference>
<dbReference type="RefSeq" id="XP_002547859.1">
    <property type="nucleotide sequence ID" value="XM_002547813.1"/>
</dbReference>
<dbReference type="OrthoDB" id="10253254at2759"/>
<dbReference type="InterPro" id="IPR007502">
    <property type="entry name" value="Helicase-assoc_dom"/>
</dbReference>
<dbReference type="SUPFAM" id="SSF52540">
    <property type="entry name" value="P-loop containing nucleoside triphosphate hydrolases"/>
    <property type="match status" value="1"/>
</dbReference>
<evidence type="ECO:0000256" key="5">
    <source>
        <dbReference type="ARBA" id="ARBA00022801"/>
    </source>
</evidence>
<evidence type="ECO:0000256" key="2">
    <source>
        <dbReference type="ARBA" id="ARBA00012552"/>
    </source>
</evidence>
<gene>
    <name evidence="16" type="ORF">CTRG_02156</name>
</gene>
<dbReference type="PROSITE" id="PS51192">
    <property type="entry name" value="HELICASE_ATP_BIND_1"/>
    <property type="match status" value="1"/>
</dbReference>
<dbReference type="Gene3D" id="3.40.50.300">
    <property type="entry name" value="P-loop containing nucleotide triphosphate hydrolases"/>
    <property type="match status" value="2"/>
</dbReference>
<keyword evidence="8" id="KW-0508">mRNA splicing</keyword>
<feature type="compositionally biased region" description="Basic and acidic residues" evidence="13">
    <location>
        <begin position="1"/>
        <end position="15"/>
    </location>
</feature>